<dbReference type="Gene3D" id="3.30.40.10">
    <property type="entry name" value="Zinc/RING finger domain, C3HC4 (zinc finger)"/>
    <property type="match status" value="1"/>
</dbReference>
<feature type="compositionally biased region" description="Polar residues" evidence="1">
    <location>
        <begin position="295"/>
        <end position="305"/>
    </location>
</feature>
<feature type="compositionally biased region" description="Polar residues" evidence="1">
    <location>
        <begin position="277"/>
        <end position="287"/>
    </location>
</feature>
<dbReference type="EMBL" id="BMAT01013468">
    <property type="protein sequence ID" value="GFS13747.1"/>
    <property type="molecule type" value="Genomic_DNA"/>
</dbReference>
<keyword evidence="3" id="KW-1185">Reference proteome</keyword>
<proteinExistence type="predicted"/>
<accession>A0AAV4IX01</accession>
<feature type="non-terminal residue" evidence="2">
    <location>
        <position position="334"/>
    </location>
</feature>
<gene>
    <name evidence="2" type="ORF">ElyMa_006729800</name>
</gene>
<name>A0AAV4IX01_9GAST</name>
<feature type="compositionally biased region" description="Low complexity" evidence="1">
    <location>
        <begin position="306"/>
        <end position="319"/>
    </location>
</feature>
<feature type="region of interest" description="Disordered" evidence="1">
    <location>
        <begin position="262"/>
        <end position="334"/>
    </location>
</feature>
<feature type="compositionally biased region" description="Basic and acidic residues" evidence="1">
    <location>
        <begin position="324"/>
        <end position="334"/>
    </location>
</feature>
<sequence length="334" mass="36284">MIQCSSCECWVHANCEELTDEMYQLIACLPDDYQYRCKVCERMHQDDDTHYPSAPKDHKPLSQSSYWQKVLQAQLLRGLLNVLTTLLGSKCTQVLQEATNPPSPTPTHGLINNSTSLLSVKDNGVRKHSPKLSALLWGQSQPSTSIPATSFNVNLNLSSVSKTLFQANDSKDVLNKQSQKSPILASTVSVSFVSDSITSVTSMSTSVSSQLKGTPTKNDVMSSFYTEFQKFISNARPSDVECSTSSSESSIALSQEILRIMPSTSSSPSNLNPTSTQLPQAGNTEDSSAPDVLVPSSQQTDTTLASTSVVSQVPPSTDVMTVQRTEETPTKSRM</sequence>
<evidence type="ECO:0000256" key="1">
    <source>
        <dbReference type="SAM" id="MobiDB-lite"/>
    </source>
</evidence>
<evidence type="ECO:0000313" key="2">
    <source>
        <dbReference type="EMBL" id="GFS13747.1"/>
    </source>
</evidence>
<dbReference type="InterPro" id="IPR013083">
    <property type="entry name" value="Znf_RING/FYVE/PHD"/>
</dbReference>
<evidence type="ECO:0000313" key="3">
    <source>
        <dbReference type="Proteomes" id="UP000762676"/>
    </source>
</evidence>
<dbReference type="SUPFAM" id="SSF57903">
    <property type="entry name" value="FYVE/PHD zinc finger"/>
    <property type="match status" value="1"/>
</dbReference>
<reference evidence="2 3" key="1">
    <citation type="journal article" date="2021" name="Elife">
        <title>Chloroplast acquisition without the gene transfer in kleptoplastic sea slugs, Plakobranchus ocellatus.</title>
        <authorList>
            <person name="Maeda T."/>
            <person name="Takahashi S."/>
            <person name="Yoshida T."/>
            <person name="Shimamura S."/>
            <person name="Takaki Y."/>
            <person name="Nagai Y."/>
            <person name="Toyoda A."/>
            <person name="Suzuki Y."/>
            <person name="Arimoto A."/>
            <person name="Ishii H."/>
            <person name="Satoh N."/>
            <person name="Nishiyama T."/>
            <person name="Hasebe M."/>
            <person name="Maruyama T."/>
            <person name="Minagawa J."/>
            <person name="Obokata J."/>
            <person name="Shigenobu S."/>
        </authorList>
    </citation>
    <scope>NUCLEOTIDE SEQUENCE [LARGE SCALE GENOMIC DNA]</scope>
</reference>
<protein>
    <submittedName>
        <fullName evidence="2">Histone-lysine N-methyltransferase</fullName>
    </submittedName>
</protein>
<organism evidence="2 3">
    <name type="scientific">Elysia marginata</name>
    <dbReference type="NCBI Taxonomy" id="1093978"/>
    <lineage>
        <taxon>Eukaryota</taxon>
        <taxon>Metazoa</taxon>
        <taxon>Spiralia</taxon>
        <taxon>Lophotrochozoa</taxon>
        <taxon>Mollusca</taxon>
        <taxon>Gastropoda</taxon>
        <taxon>Heterobranchia</taxon>
        <taxon>Euthyneura</taxon>
        <taxon>Panpulmonata</taxon>
        <taxon>Sacoglossa</taxon>
        <taxon>Placobranchoidea</taxon>
        <taxon>Plakobranchidae</taxon>
        <taxon>Elysia</taxon>
    </lineage>
</organism>
<dbReference type="InterPro" id="IPR011011">
    <property type="entry name" value="Znf_FYVE_PHD"/>
</dbReference>
<comment type="caution">
    <text evidence="2">The sequence shown here is derived from an EMBL/GenBank/DDBJ whole genome shotgun (WGS) entry which is preliminary data.</text>
</comment>
<dbReference type="AlphaFoldDB" id="A0AAV4IX01"/>
<dbReference type="Proteomes" id="UP000762676">
    <property type="component" value="Unassembled WGS sequence"/>
</dbReference>
<feature type="compositionally biased region" description="Low complexity" evidence="1">
    <location>
        <begin position="262"/>
        <end position="276"/>
    </location>
</feature>